<dbReference type="SUPFAM" id="SSF55469">
    <property type="entry name" value="FMN-dependent nitroreductase-like"/>
    <property type="match status" value="2"/>
</dbReference>
<comment type="similarity">
    <text evidence="1">Belongs to the nitroreductase family.</text>
</comment>
<evidence type="ECO:0000259" key="3">
    <source>
        <dbReference type="Pfam" id="PF14512"/>
    </source>
</evidence>
<gene>
    <name evidence="4" type="ORF">ACFO4R_06125</name>
</gene>
<evidence type="ECO:0000256" key="2">
    <source>
        <dbReference type="ARBA" id="ARBA00023002"/>
    </source>
</evidence>
<dbReference type="InterPro" id="IPR000415">
    <property type="entry name" value="Nitroreductase-like"/>
</dbReference>
<reference evidence="5" key="1">
    <citation type="journal article" date="2019" name="Int. J. Syst. Evol. Microbiol.">
        <title>The Global Catalogue of Microorganisms (GCM) 10K type strain sequencing project: providing services to taxonomists for standard genome sequencing and annotation.</title>
        <authorList>
            <consortium name="The Broad Institute Genomics Platform"/>
            <consortium name="The Broad Institute Genome Sequencing Center for Infectious Disease"/>
            <person name="Wu L."/>
            <person name="Ma J."/>
        </authorList>
    </citation>
    <scope>NUCLEOTIDE SEQUENCE [LARGE SCALE GENOMIC DNA]</scope>
    <source>
        <strain evidence="5">CCUG 46385</strain>
    </source>
</reference>
<dbReference type="Gene3D" id="3.40.109.30">
    <property type="entry name" value="putative nitroreductase (tm1586), domain 2"/>
    <property type="match status" value="1"/>
</dbReference>
<dbReference type="InterPro" id="IPR029478">
    <property type="entry name" value="TM1586_NiRdase"/>
</dbReference>
<accession>A0ABV9QJU0</accession>
<dbReference type="CDD" id="cd02062">
    <property type="entry name" value="Nitro_FMN_reductase"/>
    <property type="match status" value="1"/>
</dbReference>
<dbReference type="EMBL" id="JBHSHL010000022">
    <property type="protein sequence ID" value="MFC4804657.1"/>
    <property type="molecule type" value="Genomic_DNA"/>
</dbReference>
<comment type="caution">
    <text evidence="4">The sequence shown here is derived from an EMBL/GenBank/DDBJ whole genome shotgun (WGS) entry which is preliminary data.</text>
</comment>
<proteinExistence type="inferred from homology"/>
<name>A0ABV9QJU0_9FIRM</name>
<organism evidence="4 5">
    <name type="scientific">Filifactor villosus</name>
    <dbReference type="NCBI Taxonomy" id="29374"/>
    <lineage>
        <taxon>Bacteria</taxon>
        <taxon>Bacillati</taxon>
        <taxon>Bacillota</taxon>
        <taxon>Clostridia</taxon>
        <taxon>Peptostreptococcales</taxon>
        <taxon>Filifactoraceae</taxon>
        <taxon>Filifactor</taxon>
    </lineage>
</organism>
<feature type="domain" description="Putative nitroreductase TM1586" evidence="3">
    <location>
        <begin position="7"/>
        <end position="230"/>
    </location>
</feature>
<keyword evidence="2" id="KW-0560">Oxidoreductase</keyword>
<keyword evidence="5" id="KW-1185">Reference proteome</keyword>
<dbReference type="Proteomes" id="UP001595916">
    <property type="component" value="Unassembled WGS sequence"/>
</dbReference>
<dbReference type="RefSeq" id="WP_379788171.1">
    <property type="nucleotide sequence ID" value="NZ_JBHSHL010000022.1"/>
</dbReference>
<dbReference type="PANTHER" id="PTHR43673">
    <property type="entry name" value="NAD(P)H NITROREDUCTASE YDGI-RELATED"/>
    <property type="match status" value="1"/>
</dbReference>
<dbReference type="Pfam" id="PF14512">
    <property type="entry name" value="TM1586_NiRdase"/>
    <property type="match status" value="1"/>
</dbReference>
<dbReference type="Gene3D" id="3.40.109.10">
    <property type="entry name" value="NADH Oxidase"/>
    <property type="match status" value="1"/>
</dbReference>
<evidence type="ECO:0000313" key="4">
    <source>
        <dbReference type="EMBL" id="MFC4804657.1"/>
    </source>
</evidence>
<sequence>MNYEKIIRGLKTVRDFKDKSVGEEVLKAMVDYASSLTLPTASKVNVKTVYRGTDVEESLKGKVGYFGNLIAAPHYILAYGEDSSDFRVNAGYFMEALRFKAEEAELGTCWLEANNDKALKIALGVEEDEFIAGILAVGIPYEGYFRQDIEKKSDRNSASEIVYSSSWGNEVMWDDLYQLGVGEAFSLVRLAPSAGNQQPWKFVMEGSEIYLFMLNRGKELTDLETGIILLYLEKAFMNLHIRRLEKSQEELEKAISTMKIPADYACRAVYTL</sequence>
<evidence type="ECO:0000256" key="1">
    <source>
        <dbReference type="ARBA" id="ARBA00007118"/>
    </source>
</evidence>
<dbReference type="PANTHER" id="PTHR43673:SF10">
    <property type="entry name" value="NADH DEHYDROGENASE_NAD(P)H NITROREDUCTASE XCC3605-RELATED"/>
    <property type="match status" value="1"/>
</dbReference>
<evidence type="ECO:0000313" key="5">
    <source>
        <dbReference type="Proteomes" id="UP001595916"/>
    </source>
</evidence>
<protein>
    <submittedName>
        <fullName evidence="4">Nitroreductase family protein</fullName>
    </submittedName>
</protein>